<name>A0A6U9YJT1_9STRA</name>
<dbReference type="GO" id="GO:0008237">
    <property type="term" value="F:metallopeptidase activity"/>
    <property type="evidence" value="ECO:0007669"/>
    <property type="project" value="InterPro"/>
</dbReference>
<feature type="signal peptide" evidence="1">
    <location>
        <begin position="1"/>
        <end position="21"/>
    </location>
</feature>
<evidence type="ECO:0000256" key="1">
    <source>
        <dbReference type="SAM" id="SignalP"/>
    </source>
</evidence>
<dbReference type="InterPro" id="IPR008752">
    <property type="entry name" value="Peptidase_M11"/>
</dbReference>
<protein>
    <recommendedName>
        <fullName evidence="2">Peptidase M11 gametolysin domain-containing protein</fullName>
    </recommendedName>
</protein>
<accession>A0A6U9YJT1</accession>
<feature type="chain" id="PRO_5035586189" description="Peptidase M11 gametolysin domain-containing protein" evidence="1">
    <location>
        <begin position="22"/>
        <end position="684"/>
    </location>
</feature>
<dbReference type="Gene3D" id="3.40.390.10">
    <property type="entry name" value="Collagenase (Catalytic Domain)"/>
    <property type="match status" value="1"/>
</dbReference>
<evidence type="ECO:0000313" key="4">
    <source>
        <dbReference type="EMBL" id="CAE0715989.1"/>
    </source>
</evidence>
<dbReference type="AlphaFoldDB" id="A0A6U9YJT1"/>
<feature type="domain" description="Peptidase M11 gametolysin" evidence="2">
    <location>
        <begin position="188"/>
        <end position="430"/>
    </location>
</feature>
<dbReference type="InterPro" id="IPR024079">
    <property type="entry name" value="MetalloPept_cat_dom_sf"/>
</dbReference>
<dbReference type="EMBL" id="HBIX01011631">
    <property type="protein sequence ID" value="CAE0715988.1"/>
    <property type="molecule type" value="Transcribed_RNA"/>
</dbReference>
<proteinExistence type="predicted"/>
<reference evidence="4" key="1">
    <citation type="submission" date="2021-01" db="EMBL/GenBank/DDBJ databases">
        <authorList>
            <person name="Corre E."/>
            <person name="Pelletier E."/>
            <person name="Niang G."/>
            <person name="Scheremetjew M."/>
            <person name="Finn R."/>
            <person name="Kale V."/>
            <person name="Holt S."/>
            <person name="Cochrane G."/>
            <person name="Meng A."/>
            <person name="Brown T."/>
            <person name="Cohen L."/>
        </authorList>
    </citation>
    <scope>NUCLEOTIDE SEQUENCE</scope>
    <source>
        <strain evidence="4">10249 10 AB</strain>
    </source>
</reference>
<dbReference type="Pfam" id="PF05548">
    <property type="entry name" value="Peptidase_M11"/>
    <property type="match status" value="1"/>
</dbReference>
<evidence type="ECO:0000259" key="2">
    <source>
        <dbReference type="Pfam" id="PF05548"/>
    </source>
</evidence>
<dbReference type="EMBL" id="HBIX01011632">
    <property type="protein sequence ID" value="CAE0715989.1"/>
    <property type="molecule type" value="Transcribed_RNA"/>
</dbReference>
<gene>
    <name evidence="3" type="ORF">PAUS00366_LOCUS8740</name>
    <name evidence="4" type="ORF">PAUS00366_LOCUS8741</name>
</gene>
<evidence type="ECO:0000313" key="3">
    <source>
        <dbReference type="EMBL" id="CAE0715988.1"/>
    </source>
</evidence>
<dbReference type="SUPFAM" id="SSF55486">
    <property type="entry name" value="Metalloproteases ('zincins'), catalytic domain"/>
    <property type="match status" value="1"/>
</dbReference>
<keyword evidence="1" id="KW-0732">Signal</keyword>
<sequence length="684" mass="76365">MMRFTWITVIIVTIIIANSSAVRERISDRGHRHLVEDEAECVLYLKHVQFEDHHRHEETWACEFKREQARKFGGHGIIDIEGVSQEFFKSQHIVSGQAIMKTRGAFIEQSITTNVVKMVVPNDALVQVESLSENDSRHQQQRRRRNLASSQPGTLETLVVRVVDADKKSITANAAQLNDDIFTDSVCLKTQFAACSKDQFIIQPANVGHNGIVDVSIDTIAANAEPSTLQDAAVTKVEEMYGDSGGLQEKFDLIMFCQPPGSVGSWVAYAYINHWASFYNADWCQRVSVQMHEIGHSIGLGHSGKGNDEYGDTSSVMGFSYNDDDGPVQCFNAADNFHLGWYDLQKASINPLDYISNPQTFVLNGIEEYKKDGSSNGELITLRLEQFRDDDELNYYIGYNRAVGANRGTNAAANKVVVHEKLESASNANGSNKRIADLSVGDIHTIPNFKDTIHDVYITVQSISSDLKDATIIISTSDSYPTSAPTTSCGNNINGRFRLEIQTDSYGQETTWNLRERDTGVVVDQTTLAEYSGNQKYYVPAAGSICLQEGICYEFDIHDSFGDGMCCSSGDGYYRGFLDDKQIFQGGQFESLESVSFCVEQSSSPTLTPTPSESMDCEDDADFKYNNKKKKTCNRWVGKGKNNLTRKKFERIKRRCGKTYDGIRIWDYCPTTCGFVDLGKCAIR</sequence>
<organism evidence="4">
    <name type="scientific">Pseudo-nitzschia australis</name>
    <dbReference type="NCBI Taxonomy" id="44445"/>
    <lineage>
        <taxon>Eukaryota</taxon>
        <taxon>Sar</taxon>
        <taxon>Stramenopiles</taxon>
        <taxon>Ochrophyta</taxon>
        <taxon>Bacillariophyta</taxon>
        <taxon>Bacillariophyceae</taxon>
        <taxon>Bacillariophycidae</taxon>
        <taxon>Bacillariales</taxon>
        <taxon>Bacillariaceae</taxon>
        <taxon>Pseudo-nitzschia</taxon>
    </lineage>
</organism>